<dbReference type="PROSITE" id="PS51257">
    <property type="entry name" value="PROKAR_LIPOPROTEIN"/>
    <property type="match status" value="1"/>
</dbReference>
<dbReference type="Proteomes" id="UP000708208">
    <property type="component" value="Unassembled WGS sequence"/>
</dbReference>
<keyword evidence="1" id="KW-1133">Transmembrane helix</keyword>
<accession>A0A8J2LE86</accession>
<evidence type="ECO:0000313" key="2">
    <source>
        <dbReference type="EMBL" id="CAG7830018.1"/>
    </source>
</evidence>
<dbReference type="EMBL" id="CAJVCH010553852">
    <property type="protein sequence ID" value="CAG7830018.1"/>
    <property type="molecule type" value="Genomic_DNA"/>
</dbReference>
<proteinExistence type="predicted"/>
<reference evidence="2" key="1">
    <citation type="submission" date="2021-06" db="EMBL/GenBank/DDBJ databases">
        <authorList>
            <person name="Hodson N. C."/>
            <person name="Mongue J. A."/>
            <person name="Jaron S. K."/>
        </authorList>
    </citation>
    <scope>NUCLEOTIDE SEQUENCE</scope>
</reference>
<keyword evidence="3" id="KW-1185">Reference proteome</keyword>
<name>A0A8J2LE86_9HEXA</name>
<evidence type="ECO:0000256" key="1">
    <source>
        <dbReference type="SAM" id="Phobius"/>
    </source>
</evidence>
<sequence length="123" mass="14486">MWNIESRFGFVFTWYFQEIKALLVMNLITAAVFGCYFLYPFILQFVTSSLVQNSTEMIGSAQQDTMNVTMFDWKNVTQIILDHQSFIYYGFNFSTPCMVVSMIGVYFGLSILYCFYHTWKCLK</sequence>
<protein>
    <submittedName>
        <fullName evidence="2">Uncharacterized protein</fullName>
    </submittedName>
</protein>
<evidence type="ECO:0000313" key="3">
    <source>
        <dbReference type="Proteomes" id="UP000708208"/>
    </source>
</evidence>
<gene>
    <name evidence="2" type="ORF">AFUS01_LOCUS39846</name>
</gene>
<feature type="non-terminal residue" evidence="2">
    <location>
        <position position="123"/>
    </location>
</feature>
<keyword evidence="1" id="KW-0472">Membrane</keyword>
<dbReference type="AlphaFoldDB" id="A0A8J2LE86"/>
<keyword evidence="1" id="KW-0812">Transmembrane</keyword>
<feature type="transmembrane region" description="Helical" evidence="1">
    <location>
        <begin position="21"/>
        <end position="42"/>
    </location>
</feature>
<comment type="caution">
    <text evidence="2">The sequence shown here is derived from an EMBL/GenBank/DDBJ whole genome shotgun (WGS) entry which is preliminary data.</text>
</comment>
<feature type="transmembrane region" description="Helical" evidence="1">
    <location>
        <begin position="93"/>
        <end position="116"/>
    </location>
</feature>
<organism evidence="2 3">
    <name type="scientific">Allacma fusca</name>
    <dbReference type="NCBI Taxonomy" id="39272"/>
    <lineage>
        <taxon>Eukaryota</taxon>
        <taxon>Metazoa</taxon>
        <taxon>Ecdysozoa</taxon>
        <taxon>Arthropoda</taxon>
        <taxon>Hexapoda</taxon>
        <taxon>Collembola</taxon>
        <taxon>Symphypleona</taxon>
        <taxon>Sminthuridae</taxon>
        <taxon>Allacma</taxon>
    </lineage>
</organism>